<feature type="compositionally biased region" description="Gly residues" evidence="7">
    <location>
        <begin position="553"/>
        <end position="562"/>
    </location>
</feature>
<dbReference type="PANTHER" id="PTHR46481">
    <property type="entry name" value="ZINC FINGER BED DOMAIN-CONTAINING PROTEIN 4"/>
    <property type="match status" value="1"/>
</dbReference>
<sequence>MAGERTSSERAPVARTPAVGMASSSRRVVPTLEALLGTTNIKPREWHHIDPEIWEDNVEAPDDEVGITTATTYIARAIADYTDRPTADEELFWEFRQDFEGWTEAMFLRAQPIYTKELKRILRFKGVYTGRINMAPSESLARLLRMEEYLEWPQDVFQSAVFDTRSAAHMLQERALRQQRSEGSVQSTDRRLSSQAQSRTQTPVRTRGRDVDSRQTRDQDQTHARVQGRQETVEEEQQIQDQLAKTIEKAQNQPIRSQPVETTESAPQPAYQRVQSQQPPLTYNNFDRFREYTPAYPQRPKGLSVPPIVPSGETDPYKAVPPIEFGNEKLDPKTINVFVKMWDRDKKYTGKPYDLLDDKLKIFYSICYHADIEPGQFHAVFPRILDGRAEEYYLHFVDQRMDTFLTAYTKLKNHFDTDVNHGHYYADWTTTSFVKVRRENPEKNLHEVLDIMLDKLQLCQRALGQQYMGEYALRTTVITACRGVKELEMALYKPSLECEVLFGDLRSSIENSLAMTVSVNFTEADTDSQYYLDRRYNNNSSGRLRGNYNPRGGRSGFTRGRGGLQHRSGVNTQIDKKCYVCGKTGCWSTNHTLEERKRSKAQYITHCAITGEQMEFSTFLVAYEGEEVDQFFLEEQDEDDEDQRLAVKYLTDQAFLHHVTGEDVYRCKEPITPATQFLIEDRYSRITYQGILPDTGASNVSTAGKEQFLALQTEDPTVTLDTSTAGNASVQFGKGSVTTSIGTAHVSTQIGKIKFEVLNAPTPFLLCLKDMDRLHVYFNNTTDQLVQGKATFPVIRKWGHPWFHLSKAERARVFLTETELRRLHRRFGHPAVERLIRLLKRAGHEDVDERLLREIQTFCHHCQAHDPAPRRFKFRLKDDREFNFEILVDVMYLSGKPVLHVIDSATTFNGARFLPSMSAKDTWEALRLLWIDTYQGPPDIVTHDAGTNFASVEFRSEAKIMGITCKQVPTEAHWSIGKVERYHAPLRRAYEILRTELDTGTSDAAVLQMAVKAVNDTAGPDGLVPTLLVFGAYPRISMDSPPSPSITHRAEAIQKAMRALRKASAEHAVSNALGTRNGPTTDGVLSLPLQSEVMVWREKNGWQGPYRVIDMKDHDVTVDMINGPTTFRSTVVKPYYRDLTTAIDGADQGTGGSPTTDEAIADEPPLPVPPAEANQAAQPRKRGRPPGSKNKPKVQYLSKKEEDDYALAVKLRNDGVINVPGAPFEASDQKEIDDLVGRGVFSFELFDPTLHGGYRIFKSRMVREVKGKTMVPYEKSRLVVQGYNDEGKHEILTQSPTIQRASQRLILALAPALLDEGMVVELRDITQAYPQAQTELFRTVLAHLPKELITKYPEGTIIRVIKPLYGIAEAGVHWFATYQGHHCKELDMATSTYDPCLLITNGRREAFGIVGLQTDDTLAIGTPAFSGAEDAALQKANFRAKPKERLSKEVSLEFNGCTLTLRGDTILLTQKGQGAKIEIIDPKAANRAQKYMEQRARGAYIASICQPEASFDLSAAAQIQQPKDTEYVKLNRRLQWQSESIQRGLRYVPLDLATAKLVVFTDGSFANNQDLSSQLGYLLILANESSRQDSTFDIRGNVIHWSSTKCKRVTRSVLASETYGMVSGVDIAIAILTTLKMITGRLGLPPIPLMVCTDSYSLYECLVKLGTTAEKRLMIDIMALRQSYERREITEIRWINGEDNPADAFTKATPNRALERFIESNKLSIRVEGSVQRPTDIVAHFANDSGIIIDLPIDLPQLQGFHSGERIAEVIQRTLTTYAITPQKLGYFVLDNAASNDTAVAALGRLNGFEATYRYLRCGPHTLNLVGQAIIFGKDKDAYDNAADELGDEEAFMEDWRKHGPLGVLMDIINYIKTPQQYELFANFQRLANRDLPTHKQLKILQPVKPVVTWWNSFYGAFERAAHLHSAYNSYAGYRINRVALDDAHAIAHNNKLPEAPDLMRLSRRAPIQQVRTRFLHLHQRSTGLSAADWGVITEYMECLKPLKNATSRLEGRGKGGNFGAIYETIPVFEYLLSSLEALTLPYAHVNFNAHPEAPEDHLAINLKAAWRKANDYYDKLDRSPAYYAAVCLHLYYKFYCDNSWRDKVGWLDTANARFQQLWAEYKPVLPLILRPRAPQASSINKVIGAFVNAGNDNEGVSLDEFERWKKHEPKWTAEQYIEEGNPVQYWMKLRPKYPNLARLALDVMTIPASSSDCERMFSELGDLLEPKRRAIGSQLLAAIQLVRGWVGAGFELPTGETPEAAVTDDDIAREYGICD</sequence>
<dbReference type="GO" id="GO:0003723">
    <property type="term" value="F:RNA binding"/>
    <property type="evidence" value="ECO:0007669"/>
    <property type="project" value="UniProtKB-KW"/>
</dbReference>
<accession>A0A834RWQ5</accession>
<feature type="compositionally biased region" description="Basic and acidic residues" evidence="7">
    <location>
        <begin position="207"/>
        <end position="223"/>
    </location>
</feature>
<dbReference type="Gene3D" id="3.30.420.10">
    <property type="entry name" value="Ribonuclease H-like superfamily/Ribonuclease H"/>
    <property type="match status" value="1"/>
</dbReference>
<feature type="region of interest" description="Disordered" evidence="7">
    <location>
        <begin position="1143"/>
        <end position="1197"/>
    </location>
</feature>
<keyword evidence="5" id="KW-0694">RNA-binding</keyword>
<dbReference type="Pfam" id="PF07727">
    <property type="entry name" value="RVT_2"/>
    <property type="match status" value="1"/>
</dbReference>
<organism evidence="9 10">
    <name type="scientific">Pyrenophora tritici-repentis</name>
    <dbReference type="NCBI Taxonomy" id="45151"/>
    <lineage>
        <taxon>Eukaryota</taxon>
        <taxon>Fungi</taxon>
        <taxon>Dikarya</taxon>
        <taxon>Ascomycota</taxon>
        <taxon>Pezizomycotina</taxon>
        <taxon>Dothideomycetes</taxon>
        <taxon>Pleosporomycetidae</taxon>
        <taxon>Pleosporales</taxon>
        <taxon>Pleosporineae</taxon>
        <taxon>Pleosporaceae</taxon>
        <taxon>Pyrenophora</taxon>
    </lineage>
</organism>
<feature type="compositionally biased region" description="Polar residues" evidence="7">
    <location>
        <begin position="239"/>
        <end position="266"/>
    </location>
</feature>
<dbReference type="RefSeq" id="XP_065962390.1">
    <property type="nucleotide sequence ID" value="XM_066107941.1"/>
</dbReference>
<comment type="caution">
    <text evidence="9">The sequence shown here is derived from an EMBL/GenBank/DDBJ whole genome shotgun (WGS) entry which is preliminary data.</text>
</comment>
<evidence type="ECO:0000313" key="9">
    <source>
        <dbReference type="EMBL" id="KAF7571184.1"/>
    </source>
</evidence>
<dbReference type="GO" id="GO:0005634">
    <property type="term" value="C:nucleus"/>
    <property type="evidence" value="ECO:0007669"/>
    <property type="project" value="UniProtKB-SubCell"/>
</dbReference>
<evidence type="ECO:0000256" key="7">
    <source>
        <dbReference type="SAM" id="MobiDB-lite"/>
    </source>
</evidence>
<dbReference type="InterPro" id="IPR052035">
    <property type="entry name" value="ZnF_BED_domain_contain"/>
</dbReference>
<evidence type="ECO:0000259" key="8">
    <source>
        <dbReference type="PROSITE" id="PS50994"/>
    </source>
</evidence>
<evidence type="ECO:0000256" key="1">
    <source>
        <dbReference type="ARBA" id="ARBA00004123"/>
    </source>
</evidence>
<dbReference type="GO" id="GO:0015074">
    <property type="term" value="P:DNA integration"/>
    <property type="evidence" value="ECO:0007669"/>
    <property type="project" value="InterPro"/>
</dbReference>
<keyword evidence="3" id="KW-0863">Zinc-finger</keyword>
<dbReference type="GO" id="GO:0046983">
    <property type="term" value="F:protein dimerization activity"/>
    <property type="evidence" value="ECO:0007669"/>
    <property type="project" value="InterPro"/>
</dbReference>
<reference evidence="9" key="1">
    <citation type="journal article" date="2018" name="BMC Genomics">
        <title>Comparative genomics of the wheat fungal pathogen Pyrenophora tritici-repentis reveals chromosomal variations and genome plasticity.</title>
        <authorList>
            <person name="Moolhuijzen P."/>
            <person name="See P.T."/>
            <person name="Hane J.K."/>
            <person name="Shi G."/>
            <person name="Liu Z."/>
            <person name="Oliver R.P."/>
            <person name="Moffat C.S."/>
        </authorList>
    </citation>
    <scope>NUCLEOTIDE SEQUENCE [LARGE SCALE GENOMIC DNA]</scope>
    <source>
        <strain evidence="9">M4</strain>
    </source>
</reference>
<gene>
    <name evidence="9" type="ORF">PtrM4_111860</name>
</gene>
<dbReference type="GO" id="GO:0008270">
    <property type="term" value="F:zinc ion binding"/>
    <property type="evidence" value="ECO:0007669"/>
    <property type="project" value="UniProtKB-KW"/>
</dbReference>
<proteinExistence type="predicted"/>
<evidence type="ECO:0000256" key="3">
    <source>
        <dbReference type="ARBA" id="ARBA00022771"/>
    </source>
</evidence>
<dbReference type="InterPro" id="IPR001584">
    <property type="entry name" value="Integrase_cat-core"/>
</dbReference>
<keyword evidence="6" id="KW-0539">Nucleus</keyword>
<dbReference type="InterPro" id="IPR012337">
    <property type="entry name" value="RNaseH-like_sf"/>
</dbReference>
<evidence type="ECO:0000256" key="6">
    <source>
        <dbReference type="ARBA" id="ARBA00023242"/>
    </source>
</evidence>
<dbReference type="GeneID" id="90956804"/>
<dbReference type="PROSITE" id="PS50994">
    <property type="entry name" value="INTEGRASE"/>
    <property type="match status" value="1"/>
</dbReference>
<name>A0A834RWQ5_9PLEO</name>
<dbReference type="Pfam" id="PF05699">
    <property type="entry name" value="Dimer_Tnp_hAT"/>
    <property type="match status" value="1"/>
</dbReference>
<dbReference type="InterPro" id="IPR036397">
    <property type="entry name" value="RNaseH_sf"/>
</dbReference>
<evidence type="ECO:0000256" key="5">
    <source>
        <dbReference type="ARBA" id="ARBA00022884"/>
    </source>
</evidence>
<dbReference type="SUPFAM" id="SSF53098">
    <property type="entry name" value="Ribonuclease H-like"/>
    <property type="match status" value="2"/>
</dbReference>
<dbReference type="PANTHER" id="PTHR46481:SF10">
    <property type="entry name" value="ZINC FINGER BED DOMAIN-CONTAINING PROTEIN 39"/>
    <property type="match status" value="1"/>
</dbReference>
<keyword evidence="4" id="KW-0862">Zinc</keyword>
<dbReference type="InterPro" id="IPR008906">
    <property type="entry name" value="HATC_C_dom"/>
</dbReference>
<evidence type="ECO:0000313" key="10">
    <source>
        <dbReference type="Proteomes" id="UP000245464"/>
    </source>
</evidence>
<feature type="compositionally biased region" description="Polar residues" evidence="7">
    <location>
        <begin position="181"/>
        <end position="204"/>
    </location>
</feature>
<feature type="region of interest" description="Disordered" evidence="7">
    <location>
        <begin position="174"/>
        <end position="278"/>
    </location>
</feature>
<dbReference type="KEGG" id="ptrr:90956804"/>
<evidence type="ECO:0000256" key="4">
    <source>
        <dbReference type="ARBA" id="ARBA00022833"/>
    </source>
</evidence>
<comment type="subcellular location">
    <subcellularLocation>
        <location evidence="1">Nucleus</location>
    </subcellularLocation>
</comment>
<evidence type="ECO:0000256" key="2">
    <source>
        <dbReference type="ARBA" id="ARBA00022723"/>
    </source>
</evidence>
<feature type="domain" description="Integrase catalytic" evidence="8">
    <location>
        <begin position="865"/>
        <end position="1033"/>
    </location>
</feature>
<keyword evidence="2" id="KW-0479">Metal-binding</keyword>
<dbReference type="InterPro" id="IPR013103">
    <property type="entry name" value="RVT_2"/>
</dbReference>
<dbReference type="EMBL" id="NQIK02000005">
    <property type="protein sequence ID" value="KAF7571184.1"/>
    <property type="molecule type" value="Genomic_DNA"/>
</dbReference>
<feature type="region of interest" description="Disordered" evidence="7">
    <location>
        <begin position="542"/>
        <end position="562"/>
    </location>
</feature>
<dbReference type="Proteomes" id="UP000245464">
    <property type="component" value="Chromosome 5"/>
</dbReference>
<protein>
    <submittedName>
        <fullName evidence="9">Dimer-Tnp-hAT domain containing protein</fullName>
    </submittedName>
</protein>